<dbReference type="AlphaFoldDB" id="F7XJP9"/>
<dbReference type="Proteomes" id="UP000009045">
    <property type="component" value="Plasmid pSmeSM11d"/>
</dbReference>
<keyword evidence="2" id="KW-0614">Plasmid</keyword>
<evidence type="ECO:0000313" key="2">
    <source>
        <dbReference type="EMBL" id="AEH83227.1"/>
    </source>
</evidence>
<accession>F7XJP9</accession>
<gene>
    <name evidence="2" type="ordered locus">SM11_pD0394</name>
</gene>
<evidence type="ECO:0000313" key="3">
    <source>
        <dbReference type="Proteomes" id="UP000009045"/>
    </source>
</evidence>
<dbReference type="HOGENOM" id="CLU_137969_0_0_5"/>
<feature type="compositionally biased region" description="Polar residues" evidence="1">
    <location>
        <begin position="90"/>
        <end position="99"/>
    </location>
</feature>
<geneLocation type="plasmid" evidence="2 3">
    <name>pSmeSM11d</name>
</geneLocation>
<sequence>MSGSANYRCSRRPRRTLLDDLTPAQQSGFAYAIQQRATVEIVMTENSKTPPAKKTIEDPPEYGAAAGEKSNSWTGRGKPPEQPSGETEAGYQQNGQTAVAPTGTGDQAKKTAGTKDWLGGPQNGAEAPGSKESGPTGSGKAQGEGARNPQTGEGYARNPQTGE</sequence>
<dbReference type="EMBL" id="CP001832">
    <property type="protein sequence ID" value="AEH83227.1"/>
    <property type="molecule type" value="Genomic_DNA"/>
</dbReference>
<proteinExistence type="predicted"/>
<feature type="region of interest" description="Disordered" evidence="1">
    <location>
        <begin position="42"/>
        <end position="163"/>
    </location>
</feature>
<dbReference type="KEGG" id="smx:SM11_pD0394"/>
<organism evidence="2 3">
    <name type="scientific">Sinorhizobium meliloti (strain SM11)</name>
    <dbReference type="NCBI Taxonomy" id="707241"/>
    <lineage>
        <taxon>Bacteria</taxon>
        <taxon>Pseudomonadati</taxon>
        <taxon>Pseudomonadota</taxon>
        <taxon>Alphaproteobacteria</taxon>
        <taxon>Hyphomicrobiales</taxon>
        <taxon>Rhizobiaceae</taxon>
        <taxon>Sinorhizobium/Ensifer group</taxon>
        <taxon>Sinorhizobium</taxon>
    </lineage>
</organism>
<feature type="region of interest" description="Disordered" evidence="1">
    <location>
        <begin position="1"/>
        <end position="23"/>
    </location>
</feature>
<evidence type="ECO:0000256" key="1">
    <source>
        <dbReference type="SAM" id="MobiDB-lite"/>
    </source>
</evidence>
<name>F7XJP9_SINMM</name>
<reference evidence="2 3" key="1">
    <citation type="journal article" date="2011" name="J. Biotechnol.">
        <title>The complete genome sequence of the dominant Sinorhizobium meliloti field isolate SM11 extends the S. meliloti pan-genome.</title>
        <authorList>
            <person name="Schneiker-Bekel S."/>
            <person name="Wibberg D."/>
            <person name="Bekel T."/>
            <person name="Blom J."/>
            <person name="Linke B."/>
            <person name="Neuweger H."/>
            <person name="Stiens M."/>
            <person name="Vorholter F.J."/>
            <person name="Weidner S."/>
            <person name="Goesmann A."/>
            <person name="Puhler A."/>
            <person name="Schluter A."/>
        </authorList>
    </citation>
    <scope>NUCLEOTIDE SEQUENCE [LARGE SCALE GENOMIC DNA]</scope>
    <source>
        <strain evidence="2 3">SM11</strain>
        <plasmid evidence="3">pSmeSM11d</plasmid>
    </source>
</reference>
<protein>
    <submittedName>
        <fullName evidence="2">Uncharacterized protein</fullName>
    </submittedName>
</protein>